<dbReference type="InterPro" id="IPR036728">
    <property type="entry name" value="PBP_GOBP_sf"/>
</dbReference>
<dbReference type="InterPro" id="IPR006170">
    <property type="entry name" value="PBP/GOBP"/>
</dbReference>
<dbReference type="Pfam" id="PF01395">
    <property type="entry name" value="PBP_GOBP"/>
    <property type="match status" value="1"/>
</dbReference>
<evidence type="ECO:0000313" key="2">
    <source>
        <dbReference type="EMBL" id="QHN69052.1"/>
    </source>
</evidence>
<name>A0A857NDD3_9HYME</name>
<dbReference type="GO" id="GO:0005549">
    <property type="term" value="F:odorant binding"/>
    <property type="evidence" value="ECO:0007669"/>
    <property type="project" value="InterPro"/>
</dbReference>
<dbReference type="AlphaFoldDB" id="A0A857NDD3"/>
<protein>
    <submittedName>
        <fullName evidence="2">Odorant binding protein 11</fullName>
    </submittedName>
</protein>
<dbReference type="SMART" id="SM00708">
    <property type="entry name" value="PhBP"/>
    <property type="match status" value="1"/>
</dbReference>
<dbReference type="SUPFAM" id="SSF47565">
    <property type="entry name" value="Insect pheromone/odorant-binding proteins"/>
    <property type="match status" value="1"/>
</dbReference>
<dbReference type="Gene3D" id="1.10.238.20">
    <property type="entry name" value="Pheromone/general odorant binding protein domain"/>
    <property type="match status" value="1"/>
</dbReference>
<reference evidence="2" key="1">
    <citation type="submission" date="2019-01" db="EMBL/GenBank/DDBJ databases">
        <title>Antennal transcriptome analysis and expression profiles of odorant binding proteins in two woodwasps, Sirex noctilio and S. nitobei (Hymenoptera: Siricidae).</title>
        <authorList>
            <person name="Guo B."/>
            <person name="Lu P."/>
        </authorList>
    </citation>
    <scope>NUCLEOTIDE SEQUENCE</scope>
</reference>
<dbReference type="CDD" id="cd23992">
    <property type="entry name" value="PBP_GOBP"/>
    <property type="match status" value="1"/>
</dbReference>
<evidence type="ECO:0000256" key="1">
    <source>
        <dbReference type="SAM" id="SignalP"/>
    </source>
</evidence>
<dbReference type="EMBL" id="MK425761">
    <property type="protein sequence ID" value="QHN69052.1"/>
    <property type="molecule type" value="mRNA"/>
</dbReference>
<feature type="signal peptide" evidence="1">
    <location>
        <begin position="1"/>
        <end position="17"/>
    </location>
</feature>
<proteinExistence type="evidence at transcript level"/>
<sequence>MKSFFLICFLCISGTLAARPKAETKEECYKSSGLTADDVKAVKSSSLTPEQQKVLGAYFACFLKDRGILSDNGHFDIEASKKDIEPEHLEIALPVLEVCGKDEGSNALETTMKLLMCTKEKSGNVLFETLDLF</sequence>
<organism evidence="2">
    <name type="scientific">Sirex noctilio</name>
    <dbReference type="NCBI Taxonomy" id="36765"/>
    <lineage>
        <taxon>Eukaryota</taxon>
        <taxon>Metazoa</taxon>
        <taxon>Ecdysozoa</taxon>
        <taxon>Arthropoda</taxon>
        <taxon>Hexapoda</taxon>
        <taxon>Insecta</taxon>
        <taxon>Pterygota</taxon>
        <taxon>Neoptera</taxon>
        <taxon>Endopterygota</taxon>
        <taxon>Hymenoptera</taxon>
        <taxon>Siricoidea</taxon>
        <taxon>Siricidae</taxon>
        <taxon>Sirex</taxon>
    </lineage>
</organism>
<keyword evidence="1" id="KW-0732">Signal</keyword>
<feature type="chain" id="PRO_5032887781" evidence="1">
    <location>
        <begin position="18"/>
        <end position="133"/>
    </location>
</feature>
<accession>A0A857NDD3</accession>